<dbReference type="STRING" id="1492898.SY85_14895"/>
<name>A0A172TWY1_9BACT</name>
<evidence type="ECO:0000259" key="2">
    <source>
        <dbReference type="Pfam" id="PF05239"/>
    </source>
</evidence>
<gene>
    <name evidence="3" type="ORF">SY85_14895</name>
</gene>
<organism evidence="3 4">
    <name type="scientific">Flavisolibacter tropicus</name>
    <dbReference type="NCBI Taxonomy" id="1492898"/>
    <lineage>
        <taxon>Bacteria</taxon>
        <taxon>Pseudomonadati</taxon>
        <taxon>Bacteroidota</taxon>
        <taxon>Chitinophagia</taxon>
        <taxon>Chitinophagales</taxon>
        <taxon>Chitinophagaceae</taxon>
        <taxon>Flavisolibacter</taxon>
    </lineage>
</organism>
<reference evidence="3 4" key="2">
    <citation type="journal article" date="2016" name="Int. J. Syst. Evol. Microbiol.">
        <title>Flavisolibacter tropicus sp. nov., isolated from tropical soil.</title>
        <authorList>
            <person name="Lee J.J."/>
            <person name="Kang M.S."/>
            <person name="Kim G.S."/>
            <person name="Lee C.S."/>
            <person name="Lim S."/>
            <person name="Lee J."/>
            <person name="Roh S.H."/>
            <person name="Kang H."/>
            <person name="Ha J.M."/>
            <person name="Bae S."/>
            <person name="Jung H.Y."/>
            <person name="Kim M.K."/>
        </authorList>
    </citation>
    <scope>NUCLEOTIDE SEQUENCE [LARGE SCALE GENOMIC DNA]</scope>
    <source>
        <strain evidence="3 4">LCS9</strain>
    </source>
</reference>
<sequence>MFGKKETPTTRLRELSKSDFQIAKGQPDIRGWDVRDEQGRKYGTVGELIFDIRANKVRYLIVDIQDTPDLELDKRSVMIPIGLAELDHTDNDVLLPNVSPFQLRALPRYQTAKLGAKTERDIRTVFGDMNLGATRTSPSTTNVDDDVDESFYDNDYFNEDNMYRRRRSSYDRDREYNYNEDVYTPRDVDMNVPVSNRRDIYEDDLRPGETDEDFYRRTGRRPRY</sequence>
<dbReference type="SUPFAM" id="SSF50346">
    <property type="entry name" value="PRC-barrel domain"/>
    <property type="match status" value="1"/>
</dbReference>
<dbReference type="GO" id="GO:0030077">
    <property type="term" value="C:plasma membrane light-harvesting complex"/>
    <property type="evidence" value="ECO:0007669"/>
    <property type="project" value="InterPro"/>
</dbReference>
<dbReference type="AlphaFoldDB" id="A0A172TWY1"/>
<evidence type="ECO:0000313" key="3">
    <source>
        <dbReference type="EMBL" id="ANE51595.1"/>
    </source>
</evidence>
<feature type="domain" description="PRC-barrel" evidence="2">
    <location>
        <begin position="27"/>
        <end position="92"/>
    </location>
</feature>
<dbReference type="KEGG" id="fla:SY85_14895"/>
<dbReference type="InterPro" id="IPR014747">
    <property type="entry name" value="Bac_photo_RC_H_C"/>
</dbReference>
<dbReference type="InterPro" id="IPR011033">
    <property type="entry name" value="PRC_barrel-like_sf"/>
</dbReference>
<dbReference type="Pfam" id="PF05239">
    <property type="entry name" value="PRC"/>
    <property type="match status" value="1"/>
</dbReference>
<proteinExistence type="predicted"/>
<evidence type="ECO:0000313" key="4">
    <source>
        <dbReference type="Proteomes" id="UP000077177"/>
    </source>
</evidence>
<protein>
    <recommendedName>
        <fullName evidence="2">PRC-barrel domain-containing protein</fullName>
    </recommendedName>
</protein>
<keyword evidence="4" id="KW-1185">Reference proteome</keyword>
<accession>A0A172TWY1</accession>
<dbReference type="Proteomes" id="UP000077177">
    <property type="component" value="Chromosome"/>
</dbReference>
<dbReference type="GO" id="GO:0019684">
    <property type="term" value="P:photosynthesis, light reaction"/>
    <property type="evidence" value="ECO:0007669"/>
    <property type="project" value="InterPro"/>
</dbReference>
<feature type="region of interest" description="Disordered" evidence="1">
    <location>
        <begin position="203"/>
        <end position="224"/>
    </location>
</feature>
<dbReference type="OrthoDB" id="581516at2"/>
<dbReference type="RefSeq" id="WP_066405704.1">
    <property type="nucleotide sequence ID" value="NZ_CP011390.1"/>
</dbReference>
<dbReference type="Gene3D" id="3.90.50.10">
    <property type="entry name" value="Photosynthetic Reaction Center, subunit H, domain 2"/>
    <property type="match status" value="1"/>
</dbReference>
<feature type="compositionally biased region" description="Basic and acidic residues" evidence="1">
    <location>
        <begin position="203"/>
        <end position="216"/>
    </location>
</feature>
<reference evidence="4" key="1">
    <citation type="submission" date="2015-01" db="EMBL/GenBank/DDBJ databases">
        <title>Flavisolibacter sp./LCS9/ whole genome sequencing.</title>
        <authorList>
            <person name="Kim M.K."/>
            <person name="Srinivasan S."/>
            <person name="Lee J.-J."/>
        </authorList>
    </citation>
    <scope>NUCLEOTIDE SEQUENCE [LARGE SCALE GENOMIC DNA]</scope>
    <source>
        <strain evidence="4">LCS9</strain>
    </source>
</reference>
<evidence type="ECO:0000256" key="1">
    <source>
        <dbReference type="SAM" id="MobiDB-lite"/>
    </source>
</evidence>
<dbReference type="EMBL" id="CP011390">
    <property type="protein sequence ID" value="ANE51595.1"/>
    <property type="molecule type" value="Genomic_DNA"/>
</dbReference>
<dbReference type="InterPro" id="IPR027275">
    <property type="entry name" value="PRC-brl_dom"/>
</dbReference>